<dbReference type="NCBIfam" id="NF001785">
    <property type="entry name" value="PRK00517.2-2"/>
    <property type="match status" value="1"/>
</dbReference>
<name>A0A1J5RZ16_9ZZZZ</name>
<dbReference type="InterPro" id="IPR004498">
    <property type="entry name" value="Ribosomal_PrmA_MeTrfase"/>
</dbReference>
<evidence type="ECO:0000256" key="4">
    <source>
        <dbReference type="ARBA" id="ARBA00022679"/>
    </source>
</evidence>
<keyword evidence="6" id="KW-0689">Ribosomal protein</keyword>
<gene>
    <name evidence="6" type="primary">prmA_7</name>
    <name evidence="6" type="ORF">GALL_168090</name>
</gene>
<dbReference type="InterPro" id="IPR029063">
    <property type="entry name" value="SAM-dependent_MTases_sf"/>
</dbReference>
<dbReference type="EC" id="2.1.1.-" evidence="6"/>
<protein>
    <submittedName>
        <fullName evidence="6">Ribosomal protein L11 methyltransferase</fullName>
        <ecNumber evidence="6">2.1.1.-</ecNumber>
    </submittedName>
</protein>
<dbReference type="PIRSF" id="PIRSF000401">
    <property type="entry name" value="RPL11_MTase"/>
    <property type="match status" value="1"/>
</dbReference>
<evidence type="ECO:0000256" key="1">
    <source>
        <dbReference type="ARBA" id="ARBA00009741"/>
    </source>
</evidence>
<dbReference type="EMBL" id="MLJW01000087">
    <property type="protein sequence ID" value="OIR01175.1"/>
    <property type="molecule type" value="Genomic_DNA"/>
</dbReference>
<dbReference type="SUPFAM" id="SSF53335">
    <property type="entry name" value="S-adenosyl-L-methionine-dependent methyltransferases"/>
    <property type="match status" value="1"/>
</dbReference>
<evidence type="ECO:0000313" key="6">
    <source>
        <dbReference type="EMBL" id="OIR01175.1"/>
    </source>
</evidence>
<keyword evidence="5" id="KW-0949">S-adenosyl-L-methionine</keyword>
<dbReference type="GO" id="GO:0032259">
    <property type="term" value="P:methylation"/>
    <property type="evidence" value="ECO:0007669"/>
    <property type="project" value="UniProtKB-KW"/>
</dbReference>
<evidence type="ECO:0000256" key="3">
    <source>
        <dbReference type="ARBA" id="ARBA00022603"/>
    </source>
</evidence>
<keyword evidence="6" id="KW-0687">Ribonucleoprotein</keyword>
<reference evidence="6" key="1">
    <citation type="submission" date="2016-10" db="EMBL/GenBank/DDBJ databases">
        <title>Sequence of Gallionella enrichment culture.</title>
        <authorList>
            <person name="Poehlein A."/>
            <person name="Muehling M."/>
            <person name="Daniel R."/>
        </authorList>
    </citation>
    <scope>NUCLEOTIDE SEQUENCE</scope>
</reference>
<organism evidence="6">
    <name type="scientific">mine drainage metagenome</name>
    <dbReference type="NCBI Taxonomy" id="410659"/>
    <lineage>
        <taxon>unclassified sequences</taxon>
        <taxon>metagenomes</taxon>
        <taxon>ecological metagenomes</taxon>
    </lineage>
</organism>
<dbReference type="GO" id="GO:0005840">
    <property type="term" value="C:ribosome"/>
    <property type="evidence" value="ECO:0007669"/>
    <property type="project" value="UniProtKB-KW"/>
</dbReference>
<dbReference type="CDD" id="cd02440">
    <property type="entry name" value="AdoMet_MTases"/>
    <property type="match status" value="1"/>
</dbReference>
<dbReference type="Pfam" id="PF06325">
    <property type="entry name" value="PrmA"/>
    <property type="match status" value="1"/>
</dbReference>
<dbReference type="Gene3D" id="3.40.50.150">
    <property type="entry name" value="Vaccinia Virus protein VP39"/>
    <property type="match status" value="1"/>
</dbReference>
<dbReference type="InterPro" id="IPR050078">
    <property type="entry name" value="Ribosomal_L11_MeTrfase_PrmA"/>
</dbReference>
<dbReference type="PANTHER" id="PTHR43648:SF1">
    <property type="entry name" value="ELECTRON TRANSFER FLAVOPROTEIN BETA SUBUNIT LYSINE METHYLTRANSFERASE"/>
    <property type="match status" value="1"/>
</dbReference>
<keyword evidence="4 6" id="KW-0808">Transferase</keyword>
<dbReference type="HAMAP" id="MF_00735">
    <property type="entry name" value="Methyltr_PrmA"/>
    <property type="match status" value="1"/>
</dbReference>
<keyword evidence="3 6" id="KW-0489">Methyltransferase</keyword>
<proteinExistence type="inferred from homology"/>
<dbReference type="AlphaFoldDB" id="A0A1J5RZ16"/>
<evidence type="ECO:0000256" key="5">
    <source>
        <dbReference type="ARBA" id="ARBA00022691"/>
    </source>
</evidence>
<comment type="caution">
    <text evidence="6">The sequence shown here is derived from an EMBL/GenBank/DDBJ whole genome shotgun (WGS) entry which is preliminary data.</text>
</comment>
<dbReference type="GO" id="GO:0008276">
    <property type="term" value="F:protein methyltransferase activity"/>
    <property type="evidence" value="ECO:0007669"/>
    <property type="project" value="InterPro"/>
</dbReference>
<sequence length="271" mass="30633">MNYIQIILPSINEEVNEILIAQLSTLGFDGFEETEKIINAFIEEEHFNEEALRSILNQKNLSYQKQIIKKQNWNQLWESNFNTVIVDDFVGVRADFHEPIVGVEHEIIITPKMSFGTGHHATTFMMMQLMREIDFSNKTVFDFGTGTGILAILAEKLGAAKITAIDNDDWCIENASENILKNNCSNIGISKSDKPSAQEQYQVIIANINKHIILANIQFIDQSIISGGDILLSGLLVDDEADIHSSVQSFGWQYQKTVRKGDWIALHFKKA</sequence>
<evidence type="ECO:0000256" key="2">
    <source>
        <dbReference type="ARBA" id="ARBA00022490"/>
    </source>
</evidence>
<accession>A0A1J5RZ16</accession>
<dbReference type="PANTHER" id="PTHR43648">
    <property type="entry name" value="ELECTRON TRANSFER FLAVOPROTEIN BETA SUBUNIT LYSINE METHYLTRANSFERASE"/>
    <property type="match status" value="1"/>
</dbReference>
<keyword evidence="2" id="KW-0963">Cytoplasm</keyword>
<comment type="similarity">
    <text evidence="1">Belongs to the methyltransferase superfamily. PrmA family.</text>
</comment>